<feature type="compositionally biased region" description="Polar residues" evidence="1">
    <location>
        <begin position="16"/>
        <end position="27"/>
    </location>
</feature>
<proteinExistence type="predicted"/>
<sequence length="85" mass="9283">MGRGGVGGCGRVISDVSPSRFSYSSTEEQPHYFATRTPEYTSDDTVQPLHHPTIPHLIGRSVRGGGDARLKLCGRQNVGTWKRCP</sequence>
<protein>
    <submittedName>
        <fullName evidence="2">Uncharacterized protein</fullName>
    </submittedName>
</protein>
<comment type="caution">
    <text evidence="2">The sequence shown here is derived from an EMBL/GenBank/DDBJ whole genome shotgun (WGS) entry which is preliminary data.</text>
</comment>
<evidence type="ECO:0000313" key="2">
    <source>
        <dbReference type="EMBL" id="MPC30619.1"/>
    </source>
</evidence>
<organism evidence="2 3">
    <name type="scientific">Portunus trituberculatus</name>
    <name type="common">Swimming crab</name>
    <name type="synonym">Neptunus trituberculatus</name>
    <dbReference type="NCBI Taxonomy" id="210409"/>
    <lineage>
        <taxon>Eukaryota</taxon>
        <taxon>Metazoa</taxon>
        <taxon>Ecdysozoa</taxon>
        <taxon>Arthropoda</taxon>
        <taxon>Crustacea</taxon>
        <taxon>Multicrustacea</taxon>
        <taxon>Malacostraca</taxon>
        <taxon>Eumalacostraca</taxon>
        <taxon>Eucarida</taxon>
        <taxon>Decapoda</taxon>
        <taxon>Pleocyemata</taxon>
        <taxon>Brachyura</taxon>
        <taxon>Eubrachyura</taxon>
        <taxon>Portunoidea</taxon>
        <taxon>Portunidae</taxon>
        <taxon>Portuninae</taxon>
        <taxon>Portunus</taxon>
    </lineage>
</organism>
<gene>
    <name evidence="2" type="ORF">E2C01_023886</name>
</gene>
<keyword evidence="3" id="KW-1185">Reference proteome</keyword>
<feature type="region of interest" description="Disordered" evidence="1">
    <location>
        <begin position="41"/>
        <end position="60"/>
    </location>
</feature>
<name>A0A5B7EB96_PORTR</name>
<evidence type="ECO:0000313" key="3">
    <source>
        <dbReference type="Proteomes" id="UP000324222"/>
    </source>
</evidence>
<feature type="region of interest" description="Disordered" evidence="1">
    <location>
        <begin position="1"/>
        <end position="34"/>
    </location>
</feature>
<dbReference type="Proteomes" id="UP000324222">
    <property type="component" value="Unassembled WGS sequence"/>
</dbReference>
<dbReference type="EMBL" id="VSRR010002287">
    <property type="protein sequence ID" value="MPC30619.1"/>
    <property type="molecule type" value="Genomic_DNA"/>
</dbReference>
<reference evidence="2 3" key="1">
    <citation type="submission" date="2019-05" db="EMBL/GenBank/DDBJ databases">
        <title>Another draft genome of Portunus trituberculatus and its Hox gene families provides insights of decapod evolution.</title>
        <authorList>
            <person name="Jeong J.-H."/>
            <person name="Song I."/>
            <person name="Kim S."/>
            <person name="Choi T."/>
            <person name="Kim D."/>
            <person name="Ryu S."/>
            <person name="Kim W."/>
        </authorList>
    </citation>
    <scope>NUCLEOTIDE SEQUENCE [LARGE SCALE GENOMIC DNA]</scope>
    <source>
        <tissue evidence="2">Muscle</tissue>
    </source>
</reference>
<dbReference type="AlphaFoldDB" id="A0A5B7EB96"/>
<feature type="compositionally biased region" description="Gly residues" evidence="1">
    <location>
        <begin position="1"/>
        <end position="10"/>
    </location>
</feature>
<accession>A0A5B7EB96</accession>
<evidence type="ECO:0000256" key="1">
    <source>
        <dbReference type="SAM" id="MobiDB-lite"/>
    </source>
</evidence>